<keyword evidence="3" id="KW-1185">Reference proteome</keyword>
<sequence length="148" mass="15961">MSLLSETAHSRLQPPANGGVQETEPGVYAGVVLFGPNRQLVVSEQEIRELQAIFADHLERMELLREAERAHRKRAQELEQEAREVTSLGPLPAPRSAEPAPTEPELGRPYVAESPVAAVRAPFTPHTPPGSHAEAGEAGPDPTLAARL</sequence>
<dbReference type="EMBL" id="JACHGN010000019">
    <property type="protein sequence ID" value="MBB5137600.1"/>
    <property type="molecule type" value="Genomic_DNA"/>
</dbReference>
<dbReference type="AlphaFoldDB" id="A0A840PJ60"/>
<evidence type="ECO:0000313" key="2">
    <source>
        <dbReference type="EMBL" id="MBB5137600.1"/>
    </source>
</evidence>
<organism evidence="2 3">
    <name type="scientific">Thermocatellispora tengchongensis</name>
    <dbReference type="NCBI Taxonomy" id="1073253"/>
    <lineage>
        <taxon>Bacteria</taxon>
        <taxon>Bacillati</taxon>
        <taxon>Actinomycetota</taxon>
        <taxon>Actinomycetes</taxon>
        <taxon>Streptosporangiales</taxon>
        <taxon>Streptosporangiaceae</taxon>
        <taxon>Thermocatellispora</taxon>
    </lineage>
</organism>
<proteinExistence type="predicted"/>
<feature type="region of interest" description="Disordered" evidence="1">
    <location>
        <begin position="1"/>
        <end position="22"/>
    </location>
</feature>
<gene>
    <name evidence="2" type="ORF">HNP84_007352</name>
</gene>
<name>A0A840PJ60_9ACTN</name>
<accession>A0A840PJ60</accession>
<reference evidence="2 3" key="1">
    <citation type="submission" date="2020-08" db="EMBL/GenBank/DDBJ databases">
        <title>Genomic Encyclopedia of Type Strains, Phase IV (KMG-IV): sequencing the most valuable type-strain genomes for metagenomic binning, comparative biology and taxonomic classification.</title>
        <authorList>
            <person name="Goeker M."/>
        </authorList>
    </citation>
    <scope>NUCLEOTIDE SEQUENCE [LARGE SCALE GENOMIC DNA]</scope>
    <source>
        <strain evidence="2 3">DSM 45615</strain>
    </source>
</reference>
<evidence type="ECO:0000313" key="3">
    <source>
        <dbReference type="Proteomes" id="UP000578449"/>
    </source>
</evidence>
<feature type="region of interest" description="Disordered" evidence="1">
    <location>
        <begin position="71"/>
        <end position="148"/>
    </location>
</feature>
<evidence type="ECO:0000256" key="1">
    <source>
        <dbReference type="SAM" id="MobiDB-lite"/>
    </source>
</evidence>
<comment type="caution">
    <text evidence="2">The sequence shown here is derived from an EMBL/GenBank/DDBJ whole genome shotgun (WGS) entry which is preliminary data.</text>
</comment>
<protein>
    <submittedName>
        <fullName evidence="2">Uncharacterized protein</fullName>
    </submittedName>
</protein>
<dbReference type="Proteomes" id="UP000578449">
    <property type="component" value="Unassembled WGS sequence"/>
</dbReference>
<feature type="compositionally biased region" description="Basic and acidic residues" evidence="1">
    <location>
        <begin position="71"/>
        <end position="84"/>
    </location>
</feature>
<dbReference type="RefSeq" id="WP_185054505.1">
    <property type="nucleotide sequence ID" value="NZ_BAABIX010000038.1"/>
</dbReference>